<organism evidence="2 3">
    <name type="scientific">Odynerus spinipes</name>
    <dbReference type="NCBI Taxonomy" id="1348599"/>
    <lineage>
        <taxon>Eukaryota</taxon>
        <taxon>Metazoa</taxon>
        <taxon>Ecdysozoa</taxon>
        <taxon>Arthropoda</taxon>
        <taxon>Hexapoda</taxon>
        <taxon>Insecta</taxon>
        <taxon>Pterygota</taxon>
        <taxon>Neoptera</taxon>
        <taxon>Endopterygota</taxon>
        <taxon>Hymenoptera</taxon>
        <taxon>Apocrita</taxon>
        <taxon>Aculeata</taxon>
        <taxon>Vespoidea</taxon>
        <taxon>Vespidae</taxon>
        <taxon>Eumeninae</taxon>
        <taxon>Odynerus</taxon>
    </lineage>
</organism>
<proteinExistence type="predicted"/>
<keyword evidence="1" id="KW-1133">Transmembrane helix</keyword>
<comment type="caution">
    <text evidence="2">The sequence shown here is derived from an EMBL/GenBank/DDBJ whole genome shotgun (WGS) entry which is preliminary data.</text>
</comment>
<evidence type="ECO:0000313" key="2">
    <source>
        <dbReference type="EMBL" id="KAK2580360.1"/>
    </source>
</evidence>
<reference evidence="2" key="1">
    <citation type="submission" date="2021-08" db="EMBL/GenBank/DDBJ databases">
        <authorList>
            <person name="Misof B."/>
            <person name="Oliver O."/>
            <person name="Podsiadlowski L."/>
            <person name="Donath A."/>
            <person name="Peters R."/>
            <person name="Mayer C."/>
            <person name="Rust J."/>
            <person name="Gunkel S."/>
            <person name="Lesny P."/>
            <person name="Martin S."/>
            <person name="Oeyen J.P."/>
            <person name="Petersen M."/>
            <person name="Panagiotis P."/>
            <person name="Wilbrandt J."/>
            <person name="Tanja T."/>
        </authorList>
    </citation>
    <scope>NUCLEOTIDE SEQUENCE</scope>
    <source>
        <strain evidence="2">GBR_01_08_01A</strain>
        <tissue evidence="2">Thorax + abdomen</tissue>
    </source>
</reference>
<evidence type="ECO:0000313" key="3">
    <source>
        <dbReference type="Proteomes" id="UP001258017"/>
    </source>
</evidence>
<dbReference type="EMBL" id="JAIFRP010000058">
    <property type="protein sequence ID" value="KAK2580360.1"/>
    <property type="molecule type" value="Genomic_DNA"/>
</dbReference>
<sequence>MCNRYISSISRVIIYQILIRPILTYVAPVLWNLGAAEAENLRKFERNSLRTVLFLHRSYESQFLHRVSNTILYNKANITRIDNFIIKLTRDYFASTQSSYNDSIKGFSTPDPILTSTTINTGYIQPEAFILHDRLGIIQDYMNIPILMHWKRHSANNRIPPSYAHMMQNTQNFIYNTTIPNRDKSDIQRLHNKYFWLDDTAAHIINLKRRLGILDTRPHRKRKKNF</sequence>
<dbReference type="AlphaFoldDB" id="A0AAD9RJ15"/>
<reference evidence="2" key="2">
    <citation type="journal article" date="2023" name="Commun. Biol.">
        <title>Intrasexual cuticular hydrocarbon dimorphism in a wasp sheds light on hydrocarbon biosynthesis genes in Hymenoptera.</title>
        <authorList>
            <person name="Moris V.C."/>
            <person name="Podsiadlowski L."/>
            <person name="Martin S."/>
            <person name="Oeyen J.P."/>
            <person name="Donath A."/>
            <person name="Petersen M."/>
            <person name="Wilbrandt J."/>
            <person name="Misof B."/>
            <person name="Liedtke D."/>
            <person name="Thamm M."/>
            <person name="Scheiner R."/>
            <person name="Schmitt T."/>
            <person name="Niehuis O."/>
        </authorList>
    </citation>
    <scope>NUCLEOTIDE SEQUENCE</scope>
    <source>
        <strain evidence="2">GBR_01_08_01A</strain>
    </source>
</reference>
<name>A0AAD9RJ15_9HYME</name>
<accession>A0AAD9RJ15</accession>
<keyword evidence="3" id="KW-1185">Reference proteome</keyword>
<protein>
    <submittedName>
        <fullName evidence="2">Uncharacterized protein</fullName>
    </submittedName>
</protein>
<gene>
    <name evidence="2" type="ORF">KPH14_010604</name>
</gene>
<feature type="transmembrane region" description="Helical" evidence="1">
    <location>
        <begin position="12"/>
        <end position="31"/>
    </location>
</feature>
<keyword evidence="1" id="KW-0472">Membrane</keyword>
<keyword evidence="1" id="KW-0812">Transmembrane</keyword>
<evidence type="ECO:0000256" key="1">
    <source>
        <dbReference type="SAM" id="Phobius"/>
    </source>
</evidence>
<dbReference type="Proteomes" id="UP001258017">
    <property type="component" value="Unassembled WGS sequence"/>
</dbReference>